<keyword evidence="1" id="KW-0880">Kelch repeat</keyword>
<dbReference type="GeneTree" id="ENSGT00940000156265"/>
<dbReference type="Pfam" id="PF24681">
    <property type="entry name" value="Kelch_KLHDC2_KLHL20_DRC7"/>
    <property type="match status" value="1"/>
</dbReference>
<reference evidence="4" key="2">
    <citation type="submission" date="2025-09" db="UniProtKB">
        <authorList>
            <consortium name="Ensembl"/>
        </authorList>
    </citation>
    <scope>IDENTIFICATION</scope>
</reference>
<evidence type="ECO:0000256" key="1">
    <source>
        <dbReference type="ARBA" id="ARBA00022441"/>
    </source>
</evidence>
<keyword evidence="2" id="KW-0677">Repeat</keyword>
<dbReference type="InterPro" id="IPR011705">
    <property type="entry name" value="BACK"/>
</dbReference>
<dbReference type="Pfam" id="PF00651">
    <property type="entry name" value="BTB"/>
    <property type="match status" value="1"/>
</dbReference>
<proteinExistence type="predicted"/>
<name>A0A8D0H4S0_SPHPU</name>
<dbReference type="PANTHER" id="PTHR45632">
    <property type="entry name" value="LD33804P"/>
    <property type="match status" value="1"/>
</dbReference>
<dbReference type="CDD" id="cd18186">
    <property type="entry name" value="BTB_POZ_ZBTB_KLHL-like"/>
    <property type="match status" value="1"/>
</dbReference>
<keyword evidence="5" id="KW-1185">Reference proteome</keyword>
<dbReference type="InterPro" id="IPR000210">
    <property type="entry name" value="BTB/POZ_dom"/>
</dbReference>
<dbReference type="Gene3D" id="1.25.40.420">
    <property type="match status" value="1"/>
</dbReference>
<evidence type="ECO:0000259" key="3">
    <source>
        <dbReference type="PROSITE" id="PS50097"/>
    </source>
</evidence>
<protein>
    <recommendedName>
        <fullName evidence="3">BTB domain-containing protein</fullName>
    </recommendedName>
</protein>
<evidence type="ECO:0000313" key="4">
    <source>
        <dbReference type="Ensembl" id="ENSSPUP00000014512.1"/>
    </source>
</evidence>
<dbReference type="PANTHER" id="PTHR45632:SF3">
    <property type="entry name" value="KELCH-LIKE PROTEIN 32"/>
    <property type="match status" value="1"/>
</dbReference>
<evidence type="ECO:0000256" key="2">
    <source>
        <dbReference type="ARBA" id="ARBA00022737"/>
    </source>
</evidence>
<sequence length="610" mass="67561">MSSPRNKKESLMEPQSLKQCMQQGLKQMFQAQQLCDVTLVAEGRKFSCHRMLLASVSPYFLRLFTASLPEAQNKEIVLQDMASATLQSVLNYLYTEELILTAENAPNLFTAACRLQILPLEERAGRFVVDYVSLENCLGLYALARSHNHPAVLQAALRCVSQNFEPLSGCKEFLSLDHNALISLLSLDNLAVISELVVYRAVKRWVDSVPTERLPLLRELLGNVRFPLLSRQELAEVQADLAKRYRHVQLQWKKLDGKGRMQASGGLRQGMYQEGIVYLGLLLFHYLGDDDYDSEDDDDEVDVIDSPVHFFDPCAESWHRLADLKGLWHSSCVSVGHKLYVSGGLGTGEHVVNTLYEYDSSTNRWLKLPSMAVPRHKHAFLAWKQKLYAVAGGPTDGRSAESFDLVGKTWAAIASPPFGVRDFASAVLKGKLYIIGGWMVGVSPAAVLKGSLIYDIASDVWTEVPQDLVFFQASAVALDNRICVMGGFGRSETGEECDTTNKCFFLGEDGMLSHNGPLPHLVKRVTSPGALRWQDRVYVLGGNGDDGNIVTVDYWKPGQSNWTRVKGGLPDPDYGAFWPCCAILEVPKAPLLCLLHETSVSSVAVGVTDN</sequence>
<dbReference type="SMART" id="SM00875">
    <property type="entry name" value="BACK"/>
    <property type="match status" value="1"/>
</dbReference>
<dbReference type="SMART" id="SM00225">
    <property type="entry name" value="BTB"/>
    <property type="match status" value="1"/>
</dbReference>
<dbReference type="PROSITE" id="PS50097">
    <property type="entry name" value="BTB"/>
    <property type="match status" value="1"/>
</dbReference>
<dbReference type="SMART" id="SM00612">
    <property type="entry name" value="Kelch"/>
    <property type="match status" value="3"/>
</dbReference>
<evidence type="ECO:0000313" key="5">
    <source>
        <dbReference type="Proteomes" id="UP000694392"/>
    </source>
</evidence>
<reference evidence="4" key="1">
    <citation type="submission" date="2025-08" db="UniProtKB">
        <authorList>
            <consortium name="Ensembl"/>
        </authorList>
    </citation>
    <scope>IDENTIFICATION</scope>
</reference>
<dbReference type="Pfam" id="PF07707">
    <property type="entry name" value="BACK"/>
    <property type="match status" value="1"/>
</dbReference>
<dbReference type="InterPro" id="IPR011333">
    <property type="entry name" value="SKP1/BTB/POZ_sf"/>
</dbReference>
<dbReference type="Gene3D" id="3.30.710.10">
    <property type="entry name" value="Potassium Channel Kv1.1, Chain A"/>
    <property type="match status" value="1"/>
</dbReference>
<dbReference type="OMA" id="HPFLACN"/>
<dbReference type="SUPFAM" id="SSF117281">
    <property type="entry name" value="Kelch motif"/>
    <property type="match status" value="1"/>
</dbReference>
<organism evidence="4 5">
    <name type="scientific">Sphenodon punctatus</name>
    <name type="common">Tuatara</name>
    <name type="synonym">Hatteria punctata</name>
    <dbReference type="NCBI Taxonomy" id="8508"/>
    <lineage>
        <taxon>Eukaryota</taxon>
        <taxon>Metazoa</taxon>
        <taxon>Chordata</taxon>
        <taxon>Craniata</taxon>
        <taxon>Vertebrata</taxon>
        <taxon>Euteleostomi</taxon>
        <taxon>Lepidosauria</taxon>
        <taxon>Sphenodontia</taxon>
        <taxon>Sphenodontidae</taxon>
        <taxon>Sphenodon</taxon>
    </lineage>
</organism>
<feature type="domain" description="BTB" evidence="3">
    <location>
        <begin position="35"/>
        <end position="102"/>
    </location>
</feature>
<accession>A0A8D0H4S0</accession>
<dbReference type="Proteomes" id="UP000694392">
    <property type="component" value="Unplaced"/>
</dbReference>
<dbReference type="InterPro" id="IPR017096">
    <property type="entry name" value="BTB-kelch_protein"/>
</dbReference>
<dbReference type="SUPFAM" id="SSF54695">
    <property type="entry name" value="POZ domain"/>
    <property type="match status" value="1"/>
</dbReference>
<dbReference type="Gene3D" id="2.120.10.80">
    <property type="entry name" value="Kelch-type beta propeller"/>
    <property type="match status" value="1"/>
</dbReference>
<dbReference type="Ensembl" id="ENSSPUT00000015486.1">
    <property type="protein sequence ID" value="ENSSPUP00000014512.1"/>
    <property type="gene ID" value="ENSSPUG00000011196.1"/>
</dbReference>
<dbReference type="InterPro" id="IPR006652">
    <property type="entry name" value="Kelch_1"/>
</dbReference>
<dbReference type="PIRSF" id="PIRSF037037">
    <property type="entry name" value="Kelch-like_protein_gigaxonin"/>
    <property type="match status" value="1"/>
</dbReference>
<dbReference type="InterPro" id="IPR015915">
    <property type="entry name" value="Kelch-typ_b-propeller"/>
</dbReference>
<dbReference type="AlphaFoldDB" id="A0A8D0H4S0"/>